<keyword evidence="8" id="KW-1185">Reference proteome</keyword>
<dbReference type="Pfam" id="PF00005">
    <property type="entry name" value="ABC_tran"/>
    <property type="match status" value="1"/>
</dbReference>
<dbReference type="InterPro" id="IPR027417">
    <property type="entry name" value="P-loop_NTPase"/>
</dbReference>
<dbReference type="AlphaFoldDB" id="K6YP76"/>
<organism evidence="7 8">
    <name type="scientific">Paraglaciecola polaris LMG 21857</name>
    <dbReference type="NCBI Taxonomy" id="1129793"/>
    <lineage>
        <taxon>Bacteria</taxon>
        <taxon>Pseudomonadati</taxon>
        <taxon>Pseudomonadota</taxon>
        <taxon>Gammaproteobacteria</taxon>
        <taxon>Alteromonadales</taxon>
        <taxon>Alteromonadaceae</taxon>
        <taxon>Paraglaciecola</taxon>
    </lineage>
</organism>
<dbReference type="SUPFAM" id="SSF52540">
    <property type="entry name" value="P-loop containing nucleoside triphosphate hydrolases"/>
    <property type="match status" value="1"/>
</dbReference>
<dbReference type="PANTHER" id="PTHR42798:SF2">
    <property type="entry name" value="ABC TRANSPORTER ATP-BINDING PROTEIN MG467-RELATED"/>
    <property type="match status" value="1"/>
</dbReference>
<evidence type="ECO:0000256" key="2">
    <source>
        <dbReference type="ARBA" id="ARBA00022741"/>
    </source>
</evidence>
<keyword evidence="3 7" id="KW-0067">ATP-binding</keyword>
<protein>
    <submittedName>
        <fullName evidence="7">Lipoprotein-releasing system ATP-binding protein LolD</fullName>
    </submittedName>
</protein>
<dbReference type="EMBL" id="BAER01000112">
    <property type="protein sequence ID" value="GAC34524.1"/>
    <property type="molecule type" value="Genomic_DNA"/>
</dbReference>
<dbReference type="InterPro" id="IPR017911">
    <property type="entry name" value="MacB-like_ATP-bd"/>
</dbReference>
<reference evidence="8" key="1">
    <citation type="journal article" date="2014" name="Environ. Microbiol.">
        <title>Comparative genomics of the marine bacterial genus Glaciecola reveals the high degree of genomic diversity and genomic characteristic for cold adaptation.</title>
        <authorList>
            <person name="Qin Q.L."/>
            <person name="Xie B.B."/>
            <person name="Yu Y."/>
            <person name="Shu Y.L."/>
            <person name="Rong J.C."/>
            <person name="Zhang Y.J."/>
            <person name="Zhao D.L."/>
            <person name="Chen X.L."/>
            <person name="Zhang X.Y."/>
            <person name="Chen B."/>
            <person name="Zhou B.C."/>
            <person name="Zhang Y.Z."/>
        </authorList>
    </citation>
    <scope>NUCLEOTIDE SEQUENCE [LARGE SCALE GENOMIC DNA]</scope>
    <source>
        <strain evidence="8">LMG 21857</strain>
    </source>
</reference>
<dbReference type="InterPro" id="IPR017871">
    <property type="entry name" value="ABC_transporter-like_CS"/>
</dbReference>
<keyword evidence="1" id="KW-0813">Transport</keyword>
<dbReference type="InterPro" id="IPR003593">
    <property type="entry name" value="AAA+_ATPase"/>
</dbReference>
<dbReference type="PROSITE" id="PS50893">
    <property type="entry name" value="ABC_TRANSPORTER_2"/>
    <property type="match status" value="1"/>
</dbReference>
<dbReference type="GO" id="GO:1902495">
    <property type="term" value="C:transmembrane transporter complex"/>
    <property type="evidence" value="ECO:0007669"/>
    <property type="project" value="UniProtKB-ARBA"/>
</dbReference>
<evidence type="ECO:0000256" key="5">
    <source>
        <dbReference type="SAM" id="MobiDB-lite"/>
    </source>
</evidence>
<accession>K6YP76</accession>
<dbReference type="SMART" id="SM00382">
    <property type="entry name" value="AAA"/>
    <property type="match status" value="1"/>
</dbReference>
<evidence type="ECO:0000256" key="1">
    <source>
        <dbReference type="ARBA" id="ARBA00022448"/>
    </source>
</evidence>
<feature type="domain" description="ABC transporter" evidence="6">
    <location>
        <begin position="23"/>
        <end position="260"/>
    </location>
</feature>
<evidence type="ECO:0000313" key="8">
    <source>
        <dbReference type="Proteomes" id="UP000006322"/>
    </source>
</evidence>
<evidence type="ECO:0000259" key="6">
    <source>
        <dbReference type="PROSITE" id="PS50893"/>
    </source>
</evidence>
<dbReference type="STRING" id="1129793.GPLA_3636"/>
<evidence type="ECO:0000256" key="4">
    <source>
        <dbReference type="ARBA" id="ARBA00038388"/>
    </source>
</evidence>
<dbReference type="Gene3D" id="3.40.50.300">
    <property type="entry name" value="P-loop containing nucleotide triphosphate hydrolases"/>
    <property type="match status" value="1"/>
</dbReference>
<dbReference type="CDD" id="cd03255">
    <property type="entry name" value="ABC_MJ0796_LolCDE_FtsE"/>
    <property type="match status" value="1"/>
</dbReference>
<keyword evidence="7" id="KW-0449">Lipoprotein</keyword>
<dbReference type="GO" id="GO:0022857">
    <property type="term" value="F:transmembrane transporter activity"/>
    <property type="evidence" value="ECO:0007669"/>
    <property type="project" value="UniProtKB-ARBA"/>
</dbReference>
<evidence type="ECO:0000256" key="3">
    <source>
        <dbReference type="ARBA" id="ARBA00022840"/>
    </source>
</evidence>
<dbReference type="GO" id="GO:0016887">
    <property type="term" value="F:ATP hydrolysis activity"/>
    <property type="evidence" value="ECO:0007669"/>
    <property type="project" value="InterPro"/>
</dbReference>
<dbReference type="InterPro" id="IPR003439">
    <property type="entry name" value="ABC_transporter-like_ATP-bd"/>
</dbReference>
<comment type="similarity">
    <text evidence="4">Belongs to the ABC transporter superfamily. Macrolide exporter (TC 3.A.1.122) family.</text>
</comment>
<dbReference type="GO" id="GO:0005524">
    <property type="term" value="F:ATP binding"/>
    <property type="evidence" value="ECO:0007669"/>
    <property type="project" value="UniProtKB-KW"/>
</dbReference>
<gene>
    <name evidence="7" type="primary">lolD</name>
    <name evidence="7" type="ORF">GPLA_3636</name>
</gene>
<keyword evidence="2" id="KW-0547">Nucleotide-binding</keyword>
<sequence>MTLARLRIELLIKLNTMAPANMIKTSAITKTVNTTQGELSILKPISFEVKAGESIAIVGASGSGKSTLLSLLAGLDEVSSGEIYLDGQSLHSMNEEQRAQLRGAKVGFIFQSFMLVQSLTALENIILPAEIAGLADAKQRGQDILEKVGLGHRGDHYPNQLSGGEQQRVAIARAFITKPKILFADEPTGNLDAANSDKVERLLFDLNRDSHTTLVLVTHDSELAKHCERQLLMTAGELSDITPSNKTPDINVPVPTIQSQVG</sequence>
<dbReference type="PANTHER" id="PTHR42798">
    <property type="entry name" value="LIPOPROTEIN-RELEASING SYSTEM ATP-BINDING PROTEIN LOLD"/>
    <property type="match status" value="1"/>
</dbReference>
<name>K6YP76_9ALTE</name>
<dbReference type="PROSITE" id="PS00211">
    <property type="entry name" value="ABC_TRANSPORTER_1"/>
    <property type="match status" value="1"/>
</dbReference>
<dbReference type="FunFam" id="3.40.50.300:FF:000032">
    <property type="entry name" value="Export ABC transporter ATP-binding protein"/>
    <property type="match status" value="1"/>
</dbReference>
<comment type="caution">
    <text evidence="7">The sequence shown here is derived from an EMBL/GenBank/DDBJ whole genome shotgun (WGS) entry which is preliminary data.</text>
</comment>
<evidence type="ECO:0000313" key="7">
    <source>
        <dbReference type="EMBL" id="GAC34524.1"/>
    </source>
</evidence>
<feature type="region of interest" description="Disordered" evidence="5">
    <location>
        <begin position="239"/>
        <end position="262"/>
    </location>
</feature>
<proteinExistence type="inferred from homology"/>
<dbReference type="Proteomes" id="UP000006322">
    <property type="component" value="Unassembled WGS sequence"/>
</dbReference>